<feature type="transmembrane region" description="Helical" evidence="8">
    <location>
        <begin position="289"/>
        <end position="308"/>
    </location>
</feature>
<dbReference type="SUPFAM" id="SSF81345">
    <property type="entry name" value="ABC transporter involved in vitamin B12 uptake, BtuC"/>
    <property type="match status" value="1"/>
</dbReference>
<evidence type="ECO:0000313" key="9">
    <source>
        <dbReference type="EMBL" id="MDO4842435.1"/>
    </source>
</evidence>
<evidence type="ECO:0000256" key="2">
    <source>
        <dbReference type="ARBA" id="ARBA00007935"/>
    </source>
</evidence>
<keyword evidence="6 8" id="KW-1133">Transmembrane helix</keyword>
<name>A0AA43RKZ1_9ACTN</name>
<feature type="transmembrane region" description="Helical" evidence="8">
    <location>
        <begin position="212"/>
        <end position="231"/>
    </location>
</feature>
<feature type="transmembrane region" description="Helical" evidence="8">
    <location>
        <begin position="251"/>
        <end position="277"/>
    </location>
</feature>
<evidence type="ECO:0000256" key="6">
    <source>
        <dbReference type="ARBA" id="ARBA00022989"/>
    </source>
</evidence>
<keyword evidence="4" id="KW-1003">Cell membrane</keyword>
<keyword evidence="3" id="KW-0813">Transport</keyword>
<dbReference type="Gene3D" id="1.10.3470.10">
    <property type="entry name" value="ABC transporter involved in vitamin B12 uptake, BtuC"/>
    <property type="match status" value="1"/>
</dbReference>
<dbReference type="PANTHER" id="PTHR30472:SF25">
    <property type="entry name" value="ABC TRANSPORTER PERMEASE PROTEIN MJ0876-RELATED"/>
    <property type="match status" value="1"/>
</dbReference>
<keyword evidence="7 8" id="KW-0472">Membrane</keyword>
<dbReference type="InterPro" id="IPR000522">
    <property type="entry name" value="ABC_transptr_permease_BtuC"/>
</dbReference>
<dbReference type="CDD" id="cd06550">
    <property type="entry name" value="TM_ABC_iron-siderophores_like"/>
    <property type="match status" value="1"/>
</dbReference>
<dbReference type="PANTHER" id="PTHR30472">
    <property type="entry name" value="FERRIC ENTEROBACTIN TRANSPORT SYSTEM PERMEASE PROTEIN"/>
    <property type="match status" value="1"/>
</dbReference>
<dbReference type="GO" id="GO:0022857">
    <property type="term" value="F:transmembrane transporter activity"/>
    <property type="evidence" value="ECO:0007669"/>
    <property type="project" value="InterPro"/>
</dbReference>
<dbReference type="FunFam" id="1.10.3470.10:FF:000001">
    <property type="entry name" value="Vitamin B12 ABC transporter permease BtuC"/>
    <property type="match status" value="1"/>
</dbReference>
<accession>A0AA43RKZ1</accession>
<comment type="similarity">
    <text evidence="2">Belongs to the binding-protein-dependent transport system permease family. FecCD subfamily.</text>
</comment>
<sequence length="341" mass="37585">MLEENAYKKLSRRRLFFLVLFFVALTAVGFWDLMVGSSSLTVGETMRIILGMSQEQDKYYYIVWGVRMPMTLTCICVGASLALAGEQMQTILQNPLASPYTLGISAAASFGASLSVITGFPFIPIPWLNNSLSSLIFALIASAFVFALVKYRQLDTKGMILFGIIVNFFFTALQTLMQYLATQEQLSEIMHWTYGSFSKASWEGVKVCSANFAIFFVLSMAISWKLTALSAGEERARSLGIDTDRLRRRTFLYASVLTAVAVSYVGSIGFIGIVAPHLARSYVGEDQRFLAPLSAVFGVIVLLAASVLSKLLRPGELIPVGIITNMVGVVFLGYLMIRRKI</sequence>
<feature type="transmembrane region" description="Helical" evidence="8">
    <location>
        <begin position="317"/>
        <end position="337"/>
    </location>
</feature>
<feature type="transmembrane region" description="Helical" evidence="8">
    <location>
        <begin position="161"/>
        <end position="181"/>
    </location>
</feature>
<reference evidence="9" key="1">
    <citation type="submission" date="2023-07" db="EMBL/GenBank/DDBJ databases">
        <title>Between Cages and Wild: Unraveling the Impact of Captivity on Animal Microbiomes and Antimicrobial Resistance.</title>
        <authorList>
            <person name="Schmartz G.P."/>
            <person name="Rehner J."/>
            <person name="Schuff M.J."/>
            <person name="Becker S.L."/>
            <person name="Kravczyk M."/>
            <person name="Gurevich A."/>
            <person name="Francke R."/>
            <person name="Mueller R."/>
            <person name="Keller V."/>
            <person name="Keller A."/>
        </authorList>
    </citation>
    <scope>NUCLEOTIDE SEQUENCE</scope>
    <source>
        <strain evidence="9">S12M_St_49</strain>
    </source>
</reference>
<dbReference type="AlphaFoldDB" id="A0AA43RKZ1"/>
<evidence type="ECO:0000256" key="5">
    <source>
        <dbReference type="ARBA" id="ARBA00022692"/>
    </source>
</evidence>
<evidence type="ECO:0000256" key="7">
    <source>
        <dbReference type="ARBA" id="ARBA00023136"/>
    </source>
</evidence>
<evidence type="ECO:0000256" key="8">
    <source>
        <dbReference type="SAM" id="Phobius"/>
    </source>
</evidence>
<evidence type="ECO:0000256" key="3">
    <source>
        <dbReference type="ARBA" id="ARBA00022448"/>
    </source>
</evidence>
<dbReference type="Pfam" id="PF01032">
    <property type="entry name" value="FecCD"/>
    <property type="match status" value="1"/>
</dbReference>
<proteinExistence type="inferred from homology"/>
<dbReference type="GO" id="GO:0033214">
    <property type="term" value="P:siderophore-iron import into cell"/>
    <property type="evidence" value="ECO:0007669"/>
    <property type="project" value="TreeGrafter"/>
</dbReference>
<keyword evidence="10" id="KW-1185">Reference proteome</keyword>
<comment type="subcellular location">
    <subcellularLocation>
        <location evidence="1">Cell membrane</location>
        <topology evidence="1">Multi-pass membrane protein</topology>
    </subcellularLocation>
</comment>
<feature type="transmembrane region" description="Helical" evidence="8">
    <location>
        <begin position="59"/>
        <end position="84"/>
    </location>
</feature>
<gene>
    <name evidence="9" type="ORF">Q3982_07160</name>
</gene>
<dbReference type="GO" id="GO:0005886">
    <property type="term" value="C:plasma membrane"/>
    <property type="evidence" value="ECO:0007669"/>
    <property type="project" value="UniProtKB-SubCell"/>
</dbReference>
<dbReference type="EMBL" id="JAUMVS010000169">
    <property type="protein sequence ID" value="MDO4842435.1"/>
    <property type="molecule type" value="Genomic_DNA"/>
</dbReference>
<dbReference type="InterPro" id="IPR037294">
    <property type="entry name" value="ABC_BtuC-like"/>
</dbReference>
<comment type="caution">
    <text evidence="9">The sequence shown here is derived from an EMBL/GenBank/DDBJ whole genome shotgun (WGS) entry which is preliminary data.</text>
</comment>
<evidence type="ECO:0000256" key="1">
    <source>
        <dbReference type="ARBA" id="ARBA00004651"/>
    </source>
</evidence>
<dbReference type="Proteomes" id="UP001168575">
    <property type="component" value="Unassembled WGS sequence"/>
</dbReference>
<protein>
    <submittedName>
        <fullName evidence="9">Iron ABC transporter permease</fullName>
    </submittedName>
</protein>
<evidence type="ECO:0000256" key="4">
    <source>
        <dbReference type="ARBA" id="ARBA00022475"/>
    </source>
</evidence>
<evidence type="ECO:0000313" key="10">
    <source>
        <dbReference type="Proteomes" id="UP001168575"/>
    </source>
</evidence>
<feature type="transmembrane region" description="Helical" evidence="8">
    <location>
        <begin position="132"/>
        <end position="149"/>
    </location>
</feature>
<organism evidence="9 10">
    <name type="scientific">Phoenicibacter congonensis</name>
    <dbReference type="NCBI Taxonomy" id="1944646"/>
    <lineage>
        <taxon>Bacteria</taxon>
        <taxon>Bacillati</taxon>
        <taxon>Actinomycetota</taxon>
        <taxon>Coriobacteriia</taxon>
        <taxon>Eggerthellales</taxon>
        <taxon>Eggerthellaceae</taxon>
        <taxon>Phoenicibacter</taxon>
    </lineage>
</organism>
<keyword evidence="5 8" id="KW-0812">Transmembrane</keyword>
<feature type="transmembrane region" description="Helical" evidence="8">
    <location>
        <begin position="96"/>
        <end position="120"/>
    </location>
</feature>